<dbReference type="Proteomes" id="UP001598352">
    <property type="component" value="Unassembled WGS sequence"/>
</dbReference>
<evidence type="ECO:0000313" key="3">
    <source>
        <dbReference type="Proteomes" id="UP001598352"/>
    </source>
</evidence>
<dbReference type="EMBL" id="JBHXKZ010000007">
    <property type="protein sequence ID" value="MFD4823164.1"/>
    <property type="molecule type" value="Genomic_DNA"/>
</dbReference>
<keyword evidence="1" id="KW-1133">Transmembrane helix</keyword>
<keyword evidence="3" id="KW-1185">Reference proteome</keyword>
<protein>
    <submittedName>
        <fullName evidence="2">Uncharacterized protein</fullName>
    </submittedName>
</protein>
<gene>
    <name evidence="2" type="ORF">ACFWOQ_11360</name>
</gene>
<organism evidence="2 3">
    <name type="scientific">Streptomyces rubiginosohelvolus</name>
    <dbReference type="NCBI Taxonomy" id="67362"/>
    <lineage>
        <taxon>Bacteria</taxon>
        <taxon>Bacillati</taxon>
        <taxon>Actinomycetota</taxon>
        <taxon>Actinomycetes</taxon>
        <taxon>Kitasatosporales</taxon>
        <taxon>Streptomycetaceae</taxon>
        <taxon>Streptomyces</taxon>
    </lineage>
</organism>
<feature type="transmembrane region" description="Helical" evidence="1">
    <location>
        <begin position="47"/>
        <end position="68"/>
    </location>
</feature>
<reference evidence="2 3" key="1">
    <citation type="submission" date="2024-09" db="EMBL/GenBank/DDBJ databases">
        <title>The Natural Products Discovery Center: Release of the First 8490 Sequenced Strains for Exploring Actinobacteria Biosynthetic Diversity.</title>
        <authorList>
            <person name="Kalkreuter E."/>
            <person name="Kautsar S.A."/>
            <person name="Yang D."/>
            <person name="Bader C.D."/>
            <person name="Teijaro C.N."/>
            <person name="Fluegel L."/>
            <person name="Davis C.M."/>
            <person name="Simpson J.R."/>
            <person name="Lauterbach L."/>
            <person name="Steele A.D."/>
            <person name="Gui C."/>
            <person name="Meng S."/>
            <person name="Li G."/>
            <person name="Viehrig K."/>
            <person name="Ye F."/>
            <person name="Su P."/>
            <person name="Kiefer A.F."/>
            <person name="Nichols A."/>
            <person name="Cepeda A.J."/>
            <person name="Yan W."/>
            <person name="Fan B."/>
            <person name="Jiang Y."/>
            <person name="Adhikari A."/>
            <person name="Zheng C.-J."/>
            <person name="Schuster L."/>
            <person name="Cowan T.M."/>
            <person name="Smanski M.J."/>
            <person name="Chevrette M.G."/>
            <person name="De Carvalho L.P.S."/>
            <person name="Shen B."/>
        </authorList>
    </citation>
    <scope>NUCLEOTIDE SEQUENCE [LARGE SCALE GENOMIC DNA]</scope>
    <source>
        <strain evidence="2 3">NPDC058428</strain>
    </source>
</reference>
<evidence type="ECO:0000313" key="2">
    <source>
        <dbReference type="EMBL" id="MFD4823164.1"/>
    </source>
</evidence>
<proteinExistence type="predicted"/>
<accession>A0ABW6F0H5</accession>
<name>A0ABW6F0H5_9ACTN</name>
<comment type="caution">
    <text evidence="2">The sequence shown here is derived from an EMBL/GenBank/DDBJ whole genome shotgun (WGS) entry which is preliminary data.</text>
</comment>
<evidence type="ECO:0000256" key="1">
    <source>
        <dbReference type="SAM" id="Phobius"/>
    </source>
</evidence>
<sequence length="121" mass="12702">MFGYGNGWAVLLYGMVLLWIPLGPCVMAGLGVASARRPGRLRTAARILSAAVPVVAVGAPAAVLFNLFNPTGAPPNQQDIIGFTCVYFLALTVVPWVLAHAITRVVGARRRASRGAKPPGH</sequence>
<keyword evidence="1" id="KW-0472">Membrane</keyword>
<feature type="transmembrane region" description="Helical" evidence="1">
    <location>
        <begin position="12"/>
        <end position="35"/>
    </location>
</feature>
<feature type="transmembrane region" description="Helical" evidence="1">
    <location>
        <begin position="80"/>
        <end position="102"/>
    </location>
</feature>
<dbReference type="RefSeq" id="WP_382771969.1">
    <property type="nucleotide sequence ID" value="NZ_JBHXKZ010000007.1"/>
</dbReference>
<keyword evidence="1" id="KW-0812">Transmembrane</keyword>